<reference evidence="3" key="1">
    <citation type="submission" date="2019-11" db="UniProtKB">
        <authorList>
            <consortium name="WormBaseParasite"/>
        </authorList>
    </citation>
    <scope>IDENTIFICATION</scope>
</reference>
<dbReference type="AlphaFoldDB" id="A0A5K3FLS9"/>
<dbReference type="WBParaSite" id="MCU_008337-RB">
    <property type="protein sequence ID" value="MCU_008337-RB"/>
    <property type="gene ID" value="MCU_008337"/>
</dbReference>
<evidence type="ECO:0000256" key="2">
    <source>
        <dbReference type="SAM" id="MobiDB-lite"/>
    </source>
</evidence>
<name>A0A5K3FLS9_MESCO</name>
<accession>A0A5K3FLS9</accession>
<dbReference type="GO" id="GO:1904263">
    <property type="term" value="P:positive regulation of TORC1 signaling"/>
    <property type="evidence" value="ECO:0007669"/>
    <property type="project" value="TreeGrafter"/>
</dbReference>
<proteinExistence type="predicted"/>
<dbReference type="PROSITE" id="PS50082">
    <property type="entry name" value="WD_REPEATS_2"/>
    <property type="match status" value="1"/>
</dbReference>
<feature type="compositionally biased region" description="Polar residues" evidence="2">
    <location>
        <begin position="176"/>
        <end position="199"/>
    </location>
</feature>
<feature type="region of interest" description="Disordered" evidence="2">
    <location>
        <begin position="172"/>
        <end position="227"/>
    </location>
</feature>
<feature type="compositionally biased region" description="Polar residues" evidence="2">
    <location>
        <begin position="426"/>
        <end position="438"/>
    </location>
</feature>
<evidence type="ECO:0000313" key="3">
    <source>
        <dbReference type="WBParaSite" id="MCU_008337-RB"/>
    </source>
</evidence>
<dbReference type="GO" id="GO:0005774">
    <property type="term" value="C:vacuolar membrane"/>
    <property type="evidence" value="ECO:0007669"/>
    <property type="project" value="TreeGrafter"/>
</dbReference>
<dbReference type="InterPro" id="IPR049567">
    <property type="entry name" value="WDR59-like"/>
</dbReference>
<organism evidence="3">
    <name type="scientific">Mesocestoides corti</name>
    <name type="common">Flatworm</name>
    <dbReference type="NCBI Taxonomy" id="53468"/>
    <lineage>
        <taxon>Eukaryota</taxon>
        <taxon>Metazoa</taxon>
        <taxon>Spiralia</taxon>
        <taxon>Lophotrochozoa</taxon>
        <taxon>Platyhelminthes</taxon>
        <taxon>Cestoda</taxon>
        <taxon>Eucestoda</taxon>
        <taxon>Cyclophyllidea</taxon>
        <taxon>Mesocestoididae</taxon>
        <taxon>Mesocestoides</taxon>
    </lineage>
</organism>
<dbReference type="PANTHER" id="PTHR46170:SF1">
    <property type="entry name" value="GATOR COMPLEX PROTEIN WDR59"/>
    <property type="match status" value="1"/>
</dbReference>
<dbReference type="Gene3D" id="2.130.10.10">
    <property type="entry name" value="YVTN repeat-like/Quinoprotein amine dehydrogenase"/>
    <property type="match status" value="1"/>
</dbReference>
<feature type="repeat" description="WD" evidence="1">
    <location>
        <begin position="1"/>
        <end position="34"/>
    </location>
</feature>
<dbReference type="InterPro" id="IPR001680">
    <property type="entry name" value="WD40_rpt"/>
</dbReference>
<feature type="compositionally biased region" description="Low complexity" evidence="2">
    <location>
        <begin position="214"/>
        <end position="225"/>
    </location>
</feature>
<keyword evidence="1" id="KW-0853">WD repeat</keyword>
<dbReference type="PANTHER" id="PTHR46170">
    <property type="entry name" value="GATOR COMPLEX PROTEIN WDR59"/>
    <property type="match status" value="1"/>
</dbReference>
<dbReference type="SUPFAM" id="SSF117289">
    <property type="entry name" value="Nucleoporin domain"/>
    <property type="match status" value="1"/>
</dbReference>
<dbReference type="GO" id="GO:0035591">
    <property type="term" value="F:signaling adaptor activity"/>
    <property type="evidence" value="ECO:0007669"/>
    <property type="project" value="TreeGrafter"/>
</dbReference>
<evidence type="ECO:0000256" key="1">
    <source>
        <dbReference type="PROSITE-ProRule" id="PRU00221"/>
    </source>
</evidence>
<feature type="region of interest" description="Disordered" evidence="2">
    <location>
        <begin position="426"/>
        <end position="449"/>
    </location>
</feature>
<feature type="region of interest" description="Disordered" evidence="2">
    <location>
        <begin position="907"/>
        <end position="930"/>
    </location>
</feature>
<feature type="compositionally biased region" description="Low complexity" evidence="2">
    <location>
        <begin position="913"/>
        <end position="923"/>
    </location>
</feature>
<dbReference type="GO" id="GO:0035859">
    <property type="term" value="C:Seh1-associated complex"/>
    <property type="evidence" value="ECO:0007669"/>
    <property type="project" value="TreeGrafter"/>
</dbReference>
<dbReference type="InterPro" id="IPR015943">
    <property type="entry name" value="WD40/YVTN_repeat-like_dom_sf"/>
</dbReference>
<sequence>MQSSKVLSMAWSPARAGEFAVSTKDGSLRVWNVDDFDNPLLAANYKKVPMFRLRYTPKGTGIVSLPQRSRWTNSGLILWRADTLTPMRLIPSLNKDDEVALGYQSGSPISEDSCVLGFGWCRAEFPAFHGTTFEFEPKENSRSLPKPENIISWSRDHHLRVHTLPAAFLHADDSQKSTQSPPHHLSSDQASKGPNSISPASAALVTASATDSPTKTTSSGTQQTKANSSTFQFVTQELSLLSSAMGQYKVEKVDLDGPDCTVKIVLYYCRRDHYHHRTICGFDSAGEGTVSRHRSDSLPLADLDALFQSTTTTGSPNAKPSNDVVEGPERDFGALPNAGTVILTTHFSPAYPSPNCPPSFEFSASYPVIHESVLGHILEDIRHTAESTVSTSRGCLEPCIRKVFKHLNYPTFPLFPYERIEKNEDSLASSDPNVSVTQDHPDVQRTVGADYPPSRDVFVPLPRTSGVSISPSGLMVTFGLHQSLIEIVQASTPVPLGLTRMPRSFHEYLQLTEGKEHLFRKSADDQLAKTQIRPSRFCDQHCNIQCPLPRSRSAEILVARNTDHAAAVQESSLNVSGASLKSFDSAGNPIRQRHFSGKTPTLSRKVSDSISSRKIKFIVGSDQVGIESQRRQLRRASFATRFMPARKGSVDPPVCFGSPRVIVCDLSSLIPMSKNLAGNYSLDIFDPVAMCSHNLEAVCSSGRSDLVQFWSMVASLAGMKLRQPPFPGMLPPYASQSMGRSFFNVWVSHFLALGDVQSLILMGFVMAAIDLQSAPPSLLIFPAPSFSVVDKPHRAYHHNPENQKSPVRRSYQHVPLLSTSEELKSVYSGRSKSTVAPPDSSLLEAAELQFRTHVEQPHLVSSSKKHPSKRFVTTAAEVLAQQPTAGCRGDRSPIYRAVCDDGLAAPSHKRARSSSCSVDPSSSTDKATTGFSEAPQCLPVNPHCSDITSVENPHASNVVLLNRCFQDQVLMDVGGATGDPSLVDVAYNCDAWLLSFAHVLQYTHFLNVYASLLSAWDLIMPRAKLSMQWHKVLSWLHARSRPNYYESLSDSTDQQKPIFSPPLDRLLAQPPAPQPTLFDALAIHAEASNIAAPPPTKASHVRCGLQGQRSLVCCVVCNVTVRGIILACPRCSHGGHMEHISAWCMRKGHDQSRPVCPVPNCNCYCGYMKITEWKVPIDS</sequence>
<protein>
    <submittedName>
        <fullName evidence="3">WD_REPEATS_REGION domain-containing protein</fullName>
    </submittedName>
</protein>
<dbReference type="GO" id="GO:0034198">
    <property type="term" value="P:cellular response to amino acid starvation"/>
    <property type="evidence" value="ECO:0007669"/>
    <property type="project" value="TreeGrafter"/>
</dbReference>